<keyword evidence="5" id="KW-0408">Iron</keyword>
<evidence type="ECO:0008006" key="9">
    <source>
        <dbReference type="Google" id="ProtNLM"/>
    </source>
</evidence>
<feature type="transmembrane region" description="Helical" evidence="6">
    <location>
        <begin position="229"/>
        <end position="246"/>
    </location>
</feature>
<name>A0A819Q9S5_9BILA</name>
<organism evidence="7 8">
    <name type="scientific">Adineta steineri</name>
    <dbReference type="NCBI Taxonomy" id="433720"/>
    <lineage>
        <taxon>Eukaryota</taxon>
        <taxon>Metazoa</taxon>
        <taxon>Spiralia</taxon>
        <taxon>Gnathifera</taxon>
        <taxon>Rotifera</taxon>
        <taxon>Eurotatoria</taxon>
        <taxon>Bdelloidea</taxon>
        <taxon>Adinetida</taxon>
        <taxon>Adinetidae</taxon>
        <taxon>Adineta</taxon>
    </lineage>
</organism>
<comment type="caution">
    <text evidence="7">The sequence shown here is derived from an EMBL/GenBank/DDBJ whole genome shotgun (WGS) entry which is preliminary data.</text>
</comment>
<keyword evidence="3" id="KW-0256">Endoplasmic reticulum</keyword>
<dbReference type="GO" id="GO:0016705">
    <property type="term" value="F:oxidoreductase activity, acting on paired donors, with incorporation or reduction of molecular oxygen"/>
    <property type="evidence" value="ECO:0007669"/>
    <property type="project" value="InterPro"/>
</dbReference>
<dbReference type="InterPro" id="IPR029196">
    <property type="entry name" value="HAPSTR1-like"/>
</dbReference>
<comment type="cofactor">
    <cofactor evidence="5">
        <name>heme</name>
        <dbReference type="ChEBI" id="CHEBI:30413"/>
    </cofactor>
</comment>
<evidence type="ECO:0000256" key="1">
    <source>
        <dbReference type="ARBA" id="ARBA00004586"/>
    </source>
</evidence>
<dbReference type="PRINTS" id="PR00463">
    <property type="entry name" value="EP450I"/>
</dbReference>
<evidence type="ECO:0000256" key="4">
    <source>
        <dbReference type="ARBA" id="ARBA00023136"/>
    </source>
</evidence>
<evidence type="ECO:0000313" key="7">
    <source>
        <dbReference type="EMBL" id="CAF4025897.1"/>
    </source>
</evidence>
<dbReference type="Proteomes" id="UP000663868">
    <property type="component" value="Unassembled WGS sequence"/>
</dbReference>
<comment type="subcellular location">
    <subcellularLocation>
        <location evidence="1">Endoplasmic reticulum membrane</location>
    </subcellularLocation>
</comment>
<sequence>MSDFDDSQINLSTSIDNEEVALSKYEDELERTIQENLTNGQDLYTQKLFLAFQTAATNVTKMFRERSSGTNAWTTFHTAAQSVTMLYKESLDTLKDAIQLGILNGEQRKTKQLLRWTRRRQRRHIRTDEIYDYLVGRPPYRVSYTSEIDHTNNTSSNQPPIVDDLHTFRQALVMDDNDNKTHVDISSNRHSEQLESFVRQQVDNQLARKRDYHSADLITNDSQKKKTRMIFISLILLLIILIFFTFKKSILHFIKISQTYKRIPCSPSKLPILGDILTLPLNPYKFTKKLGEFYEYAKYKDLFCLWLGTHPLLVFFHPVGLEHFFSGTKHITKSTDYIYLLPWLRTGLLTSAGTKWKNRRRILTPAFHDKDLLANSVDIFNEQAAILIQRLTSMKLDKEVNLYSYIASCALDIICETAMGLNIGAQHQKNSEYVDAVLKLTDLILKRQRMPWMWPDFLFNLLPEGREHNRCLNIVHQFTKKVIHDRAQDFHANQIHGKRSAFLDLLLKQMHEEQLTLVDIQEEVDTFMFEGHDTTAASMNFTCFMIASHPQVQQKLHEEMDRVFGDDCDRACTIEDLNELEYLECVIKESLRLYPSVPFIAREVQEDFMYHDYKILKGSTALIFIYYIHRDPQNFPNPERFDPDRFLPENSVGRSPYAYVPFSAGSRNCIGQRFAMLEEKVILSSILKRFKLKTSQSPDDLHISFEVILRSENGAHVQLELRH</sequence>
<dbReference type="Gene3D" id="1.10.630.10">
    <property type="entry name" value="Cytochrome P450"/>
    <property type="match status" value="1"/>
</dbReference>
<dbReference type="PRINTS" id="PR00385">
    <property type="entry name" value="P450"/>
</dbReference>
<dbReference type="GO" id="GO:0005506">
    <property type="term" value="F:iron ion binding"/>
    <property type="evidence" value="ECO:0007669"/>
    <property type="project" value="InterPro"/>
</dbReference>
<dbReference type="InterPro" id="IPR050196">
    <property type="entry name" value="Cytochrome_P450_Monoox"/>
</dbReference>
<dbReference type="PANTHER" id="PTHR24291">
    <property type="entry name" value="CYTOCHROME P450 FAMILY 4"/>
    <property type="match status" value="1"/>
</dbReference>
<gene>
    <name evidence="7" type="ORF">KXQ929_LOCUS29972</name>
</gene>
<evidence type="ECO:0000313" key="8">
    <source>
        <dbReference type="Proteomes" id="UP000663868"/>
    </source>
</evidence>
<evidence type="ECO:0000256" key="3">
    <source>
        <dbReference type="ARBA" id="ARBA00022824"/>
    </source>
</evidence>
<keyword evidence="6" id="KW-1133">Transmembrane helix</keyword>
<dbReference type="InterPro" id="IPR036396">
    <property type="entry name" value="Cyt_P450_sf"/>
</dbReference>
<proteinExistence type="inferred from homology"/>
<dbReference type="Pfam" id="PF15251">
    <property type="entry name" value="TAPR1-like"/>
    <property type="match status" value="1"/>
</dbReference>
<dbReference type="SUPFAM" id="SSF48264">
    <property type="entry name" value="Cytochrome P450"/>
    <property type="match status" value="1"/>
</dbReference>
<dbReference type="AlphaFoldDB" id="A0A819Q9S5"/>
<dbReference type="PANTHER" id="PTHR24291:SF189">
    <property type="entry name" value="CYTOCHROME P450 4C3-RELATED"/>
    <property type="match status" value="1"/>
</dbReference>
<dbReference type="GO" id="GO:0005789">
    <property type="term" value="C:endoplasmic reticulum membrane"/>
    <property type="evidence" value="ECO:0007669"/>
    <property type="project" value="UniProtKB-SubCell"/>
</dbReference>
<keyword evidence="6" id="KW-0812">Transmembrane</keyword>
<evidence type="ECO:0000256" key="2">
    <source>
        <dbReference type="ARBA" id="ARBA00010617"/>
    </source>
</evidence>
<dbReference type="InterPro" id="IPR002401">
    <property type="entry name" value="Cyt_P450_E_grp-I"/>
</dbReference>
<feature type="binding site" description="axial binding residue" evidence="5">
    <location>
        <position position="669"/>
    </location>
    <ligand>
        <name>heme</name>
        <dbReference type="ChEBI" id="CHEBI:30413"/>
    </ligand>
    <ligandPart>
        <name>Fe</name>
        <dbReference type="ChEBI" id="CHEBI:18248"/>
    </ligandPart>
</feature>
<dbReference type="GO" id="GO:0020037">
    <property type="term" value="F:heme binding"/>
    <property type="evidence" value="ECO:0007669"/>
    <property type="project" value="InterPro"/>
</dbReference>
<keyword evidence="4 6" id="KW-0472">Membrane</keyword>
<reference evidence="7" key="1">
    <citation type="submission" date="2021-02" db="EMBL/GenBank/DDBJ databases">
        <authorList>
            <person name="Nowell W R."/>
        </authorList>
    </citation>
    <scope>NUCLEOTIDE SEQUENCE</scope>
</reference>
<protein>
    <recommendedName>
        <fullName evidence="9">Cytochrome P450</fullName>
    </recommendedName>
</protein>
<dbReference type="PROSITE" id="PS00086">
    <property type="entry name" value="CYTOCHROME_P450"/>
    <property type="match status" value="1"/>
</dbReference>
<dbReference type="EMBL" id="CAJOBB010003188">
    <property type="protein sequence ID" value="CAF4025897.1"/>
    <property type="molecule type" value="Genomic_DNA"/>
</dbReference>
<evidence type="ECO:0000256" key="6">
    <source>
        <dbReference type="SAM" id="Phobius"/>
    </source>
</evidence>
<dbReference type="InterPro" id="IPR001128">
    <property type="entry name" value="Cyt_P450"/>
</dbReference>
<keyword evidence="5" id="KW-0349">Heme</keyword>
<comment type="similarity">
    <text evidence="2">Belongs to the cytochrome P450 family.</text>
</comment>
<evidence type="ECO:0000256" key="5">
    <source>
        <dbReference type="PIRSR" id="PIRSR602401-1"/>
    </source>
</evidence>
<keyword evidence="5" id="KW-0479">Metal-binding</keyword>
<accession>A0A819Q9S5</accession>
<dbReference type="Pfam" id="PF00067">
    <property type="entry name" value="p450"/>
    <property type="match status" value="1"/>
</dbReference>
<dbReference type="InterPro" id="IPR017972">
    <property type="entry name" value="Cyt_P450_CS"/>
</dbReference>
<dbReference type="GO" id="GO:0004497">
    <property type="term" value="F:monooxygenase activity"/>
    <property type="evidence" value="ECO:0007669"/>
    <property type="project" value="InterPro"/>
</dbReference>